<evidence type="ECO:0000313" key="3">
    <source>
        <dbReference type="Proteomes" id="UP000268016"/>
    </source>
</evidence>
<evidence type="ECO:0000313" key="2">
    <source>
        <dbReference type="EMBL" id="ROU04062.1"/>
    </source>
</evidence>
<dbReference type="Gene3D" id="3.40.630.30">
    <property type="match status" value="1"/>
</dbReference>
<keyword evidence="2" id="KW-0808">Transferase</keyword>
<comment type="caution">
    <text evidence="2">The sequence shown here is derived from an EMBL/GenBank/DDBJ whole genome shotgun (WGS) entry which is preliminary data.</text>
</comment>
<organism evidence="2 3">
    <name type="scientific">Histidinibacterium lentulum</name>
    <dbReference type="NCBI Taxonomy" id="2480588"/>
    <lineage>
        <taxon>Bacteria</taxon>
        <taxon>Pseudomonadati</taxon>
        <taxon>Pseudomonadota</taxon>
        <taxon>Alphaproteobacteria</taxon>
        <taxon>Rhodobacterales</taxon>
        <taxon>Paracoccaceae</taxon>
        <taxon>Histidinibacterium</taxon>
    </lineage>
</organism>
<protein>
    <submittedName>
        <fullName evidence="2">N-acetyltransferase</fullName>
    </submittedName>
</protein>
<dbReference type="EMBL" id="RDRB01000001">
    <property type="protein sequence ID" value="ROU04062.1"/>
    <property type="molecule type" value="Genomic_DNA"/>
</dbReference>
<accession>A0A3N2R9B6</accession>
<dbReference type="GO" id="GO:0016747">
    <property type="term" value="F:acyltransferase activity, transferring groups other than amino-acyl groups"/>
    <property type="evidence" value="ECO:0007669"/>
    <property type="project" value="InterPro"/>
</dbReference>
<name>A0A3N2R9B6_9RHOB</name>
<dbReference type="Proteomes" id="UP000268016">
    <property type="component" value="Unassembled WGS sequence"/>
</dbReference>
<dbReference type="PANTHER" id="PTHR43792">
    <property type="entry name" value="GNAT FAMILY, PUTATIVE (AFU_ORTHOLOGUE AFUA_3G00765)-RELATED-RELATED"/>
    <property type="match status" value="1"/>
</dbReference>
<dbReference type="InterPro" id="IPR051531">
    <property type="entry name" value="N-acetyltransferase"/>
</dbReference>
<keyword evidence="3" id="KW-1185">Reference proteome</keyword>
<gene>
    <name evidence="2" type="ORF">EAT49_01275</name>
</gene>
<dbReference type="OrthoDB" id="9804153at2"/>
<dbReference type="InterPro" id="IPR016181">
    <property type="entry name" value="Acyl_CoA_acyltransferase"/>
</dbReference>
<evidence type="ECO:0000259" key="1">
    <source>
        <dbReference type="PROSITE" id="PS51186"/>
    </source>
</evidence>
<feature type="domain" description="N-acetyltransferase" evidence="1">
    <location>
        <begin position="29"/>
        <end position="172"/>
    </location>
</feature>
<dbReference type="SUPFAM" id="SSF55729">
    <property type="entry name" value="Acyl-CoA N-acyltransferases (Nat)"/>
    <property type="match status" value="1"/>
</dbReference>
<dbReference type="PROSITE" id="PS51186">
    <property type="entry name" value="GNAT"/>
    <property type="match status" value="1"/>
</dbReference>
<reference evidence="2 3" key="1">
    <citation type="submission" date="2018-10" db="EMBL/GenBank/DDBJ databases">
        <title>Histidinibacterium lentulum gen. nov., sp. nov., a marine bacterium from the culture broth of Picochlorum sp. 122.</title>
        <authorList>
            <person name="Wang G."/>
        </authorList>
    </citation>
    <scope>NUCLEOTIDE SEQUENCE [LARGE SCALE GENOMIC DNA]</scope>
    <source>
        <strain evidence="2 3">B17</strain>
    </source>
</reference>
<proteinExistence type="predicted"/>
<sequence>MFDTTEDPPVIEAERFVLRPLRRSDAGLIGLYAADRRMAEMTRAIPHPLPPGAVDAMITRASAPDRKEDTWAIDGAATGLAELVGTISLGRMDREQSEISYWIAPQLWNAGLATEAVRALIAANPHNARQIFAEVFQDNPGSARVLTNCGFEYLGDAEAYSTARRAMVPTWTYALAVQ</sequence>
<dbReference type="RefSeq" id="WP_123640470.1">
    <property type="nucleotide sequence ID" value="NZ_ML119081.1"/>
</dbReference>
<dbReference type="AlphaFoldDB" id="A0A3N2R9B6"/>
<dbReference type="Pfam" id="PF13302">
    <property type="entry name" value="Acetyltransf_3"/>
    <property type="match status" value="1"/>
</dbReference>
<dbReference type="InterPro" id="IPR000182">
    <property type="entry name" value="GNAT_dom"/>
</dbReference>